<dbReference type="Proteomes" id="UP001346149">
    <property type="component" value="Unassembled WGS sequence"/>
</dbReference>
<dbReference type="EMBL" id="JAXQNO010000016">
    <property type="protein sequence ID" value="KAK4781409.1"/>
    <property type="molecule type" value="Genomic_DNA"/>
</dbReference>
<comment type="caution">
    <text evidence="1">The sequence shown here is derived from an EMBL/GenBank/DDBJ whole genome shotgun (WGS) entry which is preliminary data.</text>
</comment>
<dbReference type="Gene3D" id="3.40.50.1240">
    <property type="entry name" value="Phosphoglycerate mutase-like"/>
    <property type="match status" value="1"/>
</dbReference>
<dbReference type="InterPro" id="IPR029033">
    <property type="entry name" value="His_PPase_superfam"/>
</dbReference>
<evidence type="ECO:0000313" key="2">
    <source>
        <dbReference type="Proteomes" id="UP001346149"/>
    </source>
</evidence>
<organism evidence="1 2">
    <name type="scientific">Trapa natans</name>
    <name type="common">Water chestnut</name>
    <dbReference type="NCBI Taxonomy" id="22666"/>
    <lineage>
        <taxon>Eukaryota</taxon>
        <taxon>Viridiplantae</taxon>
        <taxon>Streptophyta</taxon>
        <taxon>Embryophyta</taxon>
        <taxon>Tracheophyta</taxon>
        <taxon>Spermatophyta</taxon>
        <taxon>Magnoliopsida</taxon>
        <taxon>eudicotyledons</taxon>
        <taxon>Gunneridae</taxon>
        <taxon>Pentapetalae</taxon>
        <taxon>rosids</taxon>
        <taxon>malvids</taxon>
        <taxon>Myrtales</taxon>
        <taxon>Lythraceae</taxon>
        <taxon>Trapa</taxon>
    </lineage>
</organism>
<dbReference type="AlphaFoldDB" id="A0AAN7LC47"/>
<proteinExistence type="predicted"/>
<reference evidence="1 2" key="1">
    <citation type="journal article" date="2023" name="Hortic Res">
        <title>Pangenome of water caltrop reveals structural variations and asymmetric subgenome divergence after allopolyploidization.</title>
        <authorList>
            <person name="Zhang X."/>
            <person name="Chen Y."/>
            <person name="Wang L."/>
            <person name="Yuan Y."/>
            <person name="Fang M."/>
            <person name="Shi L."/>
            <person name="Lu R."/>
            <person name="Comes H.P."/>
            <person name="Ma Y."/>
            <person name="Chen Y."/>
            <person name="Huang G."/>
            <person name="Zhou Y."/>
            <person name="Zheng Z."/>
            <person name="Qiu Y."/>
        </authorList>
    </citation>
    <scope>NUCLEOTIDE SEQUENCE [LARGE SCALE GENOMIC DNA]</scope>
    <source>
        <strain evidence="1">F231</strain>
    </source>
</reference>
<evidence type="ECO:0000313" key="1">
    <source>
        <dbReference type="EMBL" id="KAK4781409.1"/>
    </source>
</evidence>
<gene>
    <name evidence="1" type="ORF">SAY86_015511</name>
</gene>
<keyword evidence="2" id="KW-1185">Reference proteome</keyword>
<accession>A0AAN7LC47</accession>
<sequence>MDAEMIPGLYPLGRCKTLHLVRHAEGFHNVEGEKDFKAYLSYDLLDAQLTPLGWQQARIARHLHIYTRIAKILV</sequence>
<dbReference type="SUPFAM" id="SSF53254">
    <property type="entry name" value="Phosphoglycerate mutase-like"/>
    <property type="match status" value="1"/>
</dbReference>
<name>A0AAN7LC47_TRANT</name>
<dbReference type="CDD" id="cd07040">
    <property type="entry name" value="HP"/>
    <property type="match status" value="1"/>
</dbReference>
<protein>
    <recommendedName>
        <fullName evidence="3">Phosphoglycerate mutase-like protein</fullName>
    </recommendedName>
</protein>
<evidence type="ECO:0008006" key="3">
    <source>
        <dbReference type="Google" id="ProtNLM"/>
    </source>
</evidence>